<accession>A0A915HUK6</accession>
<protein>
    <submittedName>
        <fullName evidence="2">Uncharacterized protein</fullName>
    </submittedName>
</protein>
<proteinExistence type="predicted"/>
<sequence>MDYSQDRQELYKNRLYTTKFRKKKECRNPSLEFGFECGIYIRKGNAEGERAITDSKSAFPSEIAFLNKFYANEFPKLVKMFCMIREIGKGSSYFLEILHAYISKEIYCKFTFFDSEIYSMNSYKVYL</sequence>
<evidence type="ECO:0000313" key="2">
    <source>
        <dbReference type="WBParaSite" id="nRc.2.0.1.t05092-RA"/>
    </source>
</evidence>
<reference evidence="2" key="1">
    <citation type="submission" date="2022-11" db="UniProtKB">
        <authorList>
            <consortium name="WormBaseParasite"/>
        </authorList>
    </citation>
    <scope>IDENTIFICATION</scope>
</reference>
<dbReference type="WBParaSite" id="nRc.2.0.1.t05092-RA">
    <property type="protein sequence ID" value="nRc.2.0.1.t05092-RA"/>
    <property type="gene ID" value="nRc.2.0.1.g05092"/>
</dbReference>
<name>A0A915HUK6_ROMCU</name>
<dbReference type="AlphaFoldDB" id="A0A915HUK6"/>
<keyword evidence="1" id="KW-1185">Reference proteome</keyword>
<organism evidence="1 2">
    <name type="scientific">Romanomermis culicivorax</name>
    <name type="common">Nematode worm</name>
    <dbReference type="NCBI Taxonomy" id="13658"/>
    <lineage>
        <taxon>Eukaryota</taxon>
        <taxon>Metazoa</taxon>
        <taxon>Ecdysozoa</taxon>
        <taxon>Nematoda</taxon>
        <taxon>Enoplea</taxon>
        <taxon>Dorylaimia</taxon>
        <taxon>Mermithida</taxon>
        <taxon>Mermithoidea</taxon>
        <taxon>Mermithidae</taxon>
        <taxon>Romanomermis</taxon>
    </lineage>
</organism>
<evidence type="ECO:0000313" key="1">
    <source>
        <dbReference type="Proteomes" id="UP000887565"/>
    </source>
</evidence>
<dbReference type="Proteomes" id="UP000887565">
    <property type="component" value="Unplaced"/>
</dbReference>